<sequence length="305" mass="31652">MTGELFALLSALAFSFASVAIARGARSGSGESGVFLSVVMTAVLSVVAWSVSGRPVGLAEPRNPVWIAAGWFAVSGLLATVGGRTTLFKSIEYAGVVRASTTRRLMPFLALLLAWLILGEGISPSAGAGMALIAASFAFLYLENRQAIGTSADAGLDSAGISRGLAFGILSAAHYAASFIARKLGLEDVPNPFFGALVGSLVALLHYAGGCVVSNRFRSLVWRSFARPDPWQLVAAFCMSVGQISQFAAFLRTDVSRVAFINSVEVYLSAALAVLVFRTESLPSRPILVAMALATGGVVLIAAGA</sequence>
<evidence type="ECO:0000313" key="3">
    <source>
        <dbReference type="EMBL" id="MBD1549618.1"/>
    </source>
</evidence>
<dbReference type="SUPFAM" id="SSF103481">
    <property type="entry name" value="Multidrug resistance efflux transporter EmrE"/>
    <property type="match status" value="2"/>
</dbReference>
<feature type="transmembrane region" description="Helical" evidence="1">
    <location>
        <begin position="34"/>
        <end position="53"/>
    </location>
</feature>
<comment type="caution">
    <text evidence="3">The sequence shown here is derived from an EMBL/GenBank/DDBJ whole genome shotgun (WGS) entry which is preliminary data.</text>
</comment>
<reference evidence="3" key="1">
    <citation type="submission" date="2020-05" db="EMBL/GenBank/DDBJ databases">
        <title>Identification of trans-AT polyketide cluster in two marine bacteria, producers of a novel glutaramide-containing polyketide sesbanimide D and analogs.</title>
        <authorList>
            <person name="Kacar D."/>
            <person name="Rodriguez P."/>
            <person name="Canedo L."/>
            <person name="Gonzalez E."/>
            <person name="Galan B."/>
            <person name="De La Calle F."/>
            <person name="Garcia J.L."/>
        </authorList>
    </citation>
    <scope>NUCLEOTIDE SEQUENCE</scope>
    <source>
        <strain evidence="3">PHM038</strain>
    </source>
</reference>
<organism evidence="3 4">
    <name type="scientific">Roseibium aggregatum</name>
    <dbReference type="NCBI Taxonomy" id="187304"/>
    <lineage>
        <taxon>Bacteria</taxon>
        <taxon>Pseudomonadati</taxon>
        <taxon>Pseudomonadota</taxon>
        <taxon>Alphaproteobacteria</taxon>
        <taxon>Hyphomicrobiales</taxon>
        <taxon>Stappiaceae</taxon>
        <taxon>Roseibium</taxon>
    </lineage>
</organism>
<feature type="domain" description="EamA" evidence="2">
    <location>
        <begin position="2"/>
        <end position="141"/>
    </location>
</feature>
<gene>
    <name evidence="3" type="ORF">HK439_25465</name>
</gene>
<dbReference type="GO" id="GO:0016020">
    <property type="term" value="C:membrane"/>
    <property type="evidence" value="ECO:0007669"/>
    <property type="project" value="InterPro"/>
</dbReference>
<keyword evidence="1" id="KW-1133">Transmembrane helix</keyword>
<dbReference type="InterPro" id="IPR037185">
    <property type="entry name" value="EmrE-like"/>
</dbReference>
<feature type="transmembrane region" description="Helical" evidence="1">
    <location>
        <begin position="286"/>
        <end position="304"/>
    </location>
</feature>
<feature type="transmembrane region" description="Helical" evidence="1">
    <location>
        <begin position="233"/>
        <end position="252"/>
    </location>
</feature>
<dbReference type="EMBL" id="JABFCZ010000046">
    <property type="protein sequence ID" value="MBD1549618.1"/>
    <property type="molecule type" value="Genomic_DNA"/>
</dbReference>
<dbReference type="InterPro" id="IPR000620">
    <property type="entry name" value="EamA_dom"/>
</dbReference>
<evidence type="ECO:0000313" key="4">
    <source>
        <dbReference type="Proteomes" id="UP000598467"/>
    </source>
</evidence>
<dbReference type="Proteomes" id="UP000598467">
    <property type="component" value="Unassembled WGS sequence"/>
</dbReference>
<feature type="transmembrane region" description="Helical" evidence="1">
    <location>
        <begin position="161"/>
        <end position="181"/>
    </location>
</feature>
<name>A0A926P4C5_9HYPH</name>
<feature type="transmembrane region" description="Helical" evidence="1">
    <location>
        <begin position="108"/>
        <end position="141"/>
    </location>
</feature>
<evidence type="ECO:0000256" key="1">
    <source>
        <dbReference type="SAM" id="Phobius"/>
    </source>
</evidence>
<dbReference type="RefSeq" id="WP_190294308.1">
    <property type="nucleotide sequence ID" value="NZ_JABFCZ010000046.1"/>
</dbReference>
<feature type="domain" description="EamA" evidence="2">
    <location>
        <begin position="163"/>
        <end position="301"/>
    </location>
</feature>
<dbReference type="AlphaFoldDB" id="A0A926P4C5"/>
<feature type="transmembrane region" description="Helical" evidence="1">
    <location>
        <begin position="193"/>
        <end position="213"/>
    </location>
</feature>
<proteinExistence type="predicted"/>
<protein>
    <submittedName>
        <fullName evidence="3">EamA family transporter</fullName>
    </submittedName>
</protein>
<evidence type="ECO:0000259" key="2">
    <source>
        <dbReference type="Pfam" id="PF00892"/>
    </source>
</evidence>
<feature type="transmembrane region" description="Helical" evidence="1">
    <location>
        <begin position="258"/>
        <end position="277"/>
    </location>
</feature>
<feature type="transmembrane region" description="Helical" evidence="1">
    <location>
        <begin position="65"/>
        <end position="88"/>
    </location>
</feature>
<keyword evidence="1" id="KW-0812">Transmembrane</keyword>
<keyword evidence="1" id="KW-0472">Membrane</keyword>
<accession>A0A926P4C5</accession>
<dbReference type="Pfam" id="PF00892">
    <property type="entry name" value="EamA"/>
    <property type="match status" value="2"/>
</dbReference>